<keyword evidence="2" id="KW-1185">Reference proteome</keyword>
<organism evidence="1 2">
    <name type="scientific">Boothiomyces macroporosus</name>
    <dbReference type="NCBI Taxonomy" id="261099"/>
    <lineage>
        <taxon>Eukaryota</taxon>
        <taxon>Fungi</taxon>
        <taxon>Fungi incertae sedis</taxon>
        <taxon>Chytridiomycota</taxon>
        <taxon>Chytridiomycota incertae sedis</taxon>
        <taxon>Chytridiomycetes</taxon>
        <taxon>Rhizophydiales</taxon>
        <taxon>Terramycetaceae</taxon>
        <taxon>Boothiomyces</taxon>
    </lineage>
</organism>
<comment type="caution">
    <text evidence="1">The sequence shown here is derived from an EMBL/GenBank/DDBJ whole genome shotgun (WGS) entry which is preliminary data.</text>
</comment>
<dbReference type="AlphaFoldDB" id="A0AAD5Y2U9"/>
<proteinExistence type="predicted"/>
<dbReference type="Proteomes" id="UP001210925">
    <property type="component" value="Unassembled WGS sequence"/>
</dbReference>
<evidence type="ECO:0000313" key="2">
    <source>
        <dbReference type="Proteomes" id="UP001210925"/>
    </source>
</evidence>
<sequence length="282" mass="32203">MIILGTVYTFLSKIIKELYVRLPDAGIKETFIKECSRWLVQRVTGEFYLYKDRQDGTLVVSEDLSRVYLVLGFTKPLGKMLPLPIKVRMTILPYKEHLSYDRTIIPVSPVSLKKQAEIKKVVEKAAVDGSLITRFDSIDHTKILEPKQNTVKISQRDTQLMSELKPLLFGKIDPNETWVWKRFGISLAENPNRLISLINNKGQVLMNFPMMKLDPCIHDVLSTILSGIKVANVSRIAKTMAVDYEPLVDPLNKLFEETGISFSLYEIASPEETFAANYFKEN</sequence>
<name>A0AAD5Y2U9_9FUNG</name>
<gene>
    <name evidence="1" type="ORF">HK103_001864</name>
</gene>
<evidence type="ECO:0000313" key="1">
    <source>
        <dbReference type="EMBL" id="KAJ3252062.1"/>
    </source>
</evidence>
<accession>A0AAD5Y2U9</accession>
<dbReference type="EMBL" id="JADGKB010000156">
    <property type="protein sequence ID" value="KAJ3252062.1"/>
    <property type="molecule type" value="Genomic_DNA"/>
</dbReference>
<protein>
    <submittedName>
        <fullName evidence="1">Uncharacterized protein</fullName>
    </submittedName>
</protein>
<reference evidence="1" key="1">
    <citation type="submission" date="2020-05" db="EMBL/GenBank/DDBJ databases">
        <title>Phylogenomic resolution of chytrid fungi.</title>
        <authorList>
            <person name="Stajich J.E."/>
            <person name="Amses K."/>
            <person name="Simmons R."/>
            <person name="Seto K."/>
            <person name="Myers J."/>
            <person name="Bonds A."/>
            <person name="Quandt C.A."/>
            <person name="Barry K."/>
            <person name="Liu P."/>
            <person name="Grigoriev I."/>
            <person name="Longcore J.E."/>
            <person name="James T.Y."/>
        </authorList>
    </citation>
    <scope>NUCLEOTIDE SEQUENCE</scope>
    <source>
        <strain evidence="1">PLAUS21</strain>
    </source>
</reference>